<accession>D8Q5E0</accession>
<dbReference type="GeneID" id="9596382"/>
<dbReference type="eggNOG" id="ENOG502QSAH">
    <property type="taxonomic scope" value="Eukaryota"/>
</dbReference>
<dbReference type="CDD" id="cd24142">
    <property type="entry name" value="ACL4-like"/>
    <property type="match status" value="1"/>
</dbReference>
<dbReference type="Proteomes" id="UP000007431">
    <property type="component" value="Unassembled WGS sequence"/>
</dbReference>
<evidence type="ECO:0000256" key="2">
    <source>
        <dbReference type="SAM" id="MobiDB-lite"/>
    </source>
</evidence>
<keyword evidence="1" id="KW-0802">TPR repeat</keyword>
<name>D8Q5E0_SCHCM</name>
<dbReference type="KEGG" id="scm:SCHCO_02688628"/>
<feature type="compositionally biased region" description="Acidic residues" evidence="2">
    <location>
        <begin position="352"/>
        <end position="377"/>
    </location>
</feature>
<dbReference type="RefSeq" id="XP_003031854.1">
    <property type="nucleotide sequence ID" value="XM_003031808.1"/>
</dbReference>
<dbReference type="InParanoid" id="D8Q5E0"/>
<dbReference type="HOGENOM" id="CLU_040959_2_0_1"/>
<dbReference type="AlphaFoldDB" id="D8Q5E0"/>
<dbReference type="OMA" id="CIEMGLY"/>
<proteinExistence type="predicted"/>
<dbReference type="SUPFAM" id="SSF48452">
    <property type="entry name" value="TPR-like"/>
    <property type="match status" value="1"/>
</dbReference>
<evidence type="ECO:0000256" key="1">
    <source>
        <dbReference type="ARBA" id="ARBA00022803"/>
    </source>
</evidence>
<dbReference type="STRING" id="578458.D8Q5E0"/>
<dbReference type="EMBL" id="GL377306">
    <property type="protein sequence ID" value="EFI96951.1"/>
    <property type="molecule type" value="Genomic_DNA"/>
</dbReference>
<dbReference type="InterPro" id="IPR019734">
    <property type="entry name" value="TPR_rpt"/>
</dbReference>
<evidence type="ECO:0000313" key="3">
    <source>
        <dbReference type="EMBL" id="EFI96951.1"/>
    </source>
</evidence>
<sequence length="377" mass="42182">MGRTQLKTKLRRKVFVEDTQQPATPAPTVEALLEKAQELIVQCDYELARKFIQRALEQRPNNAVAKEMLGVSHLELGELEQAKQIFTSLISEGGPSPPPPSAHLYLAQLSEGDPHAALRHYQAAVDILSTQLKGKERATDDNPDEGEVRKNIVGALIAQVEVWMDPEYDLCFDPAAEKTCEDLLATALQVDPGNSEALSSLASVRMSQQRPDDARKCLEEAWNRWKDLELDDPKLPPLESRISIVKLFLELGMFNEALLVLSGIMAEDDQDVEAWYLEGWCFFMMAERARENGGALDDSELTWENLARDARDCLEACRTIHTNLGHPDKPLLEHAQELIQQLDAAGIKPSPLEEDGDVNDEGEWEDEDSGDEDVQMQ</sequence>
<dbReference type="PANTHER" id="PTHR12558">
    <property type="entry name" value="CELL DIVISION CYCLE 16,23,27"/>
    <property type="match status" value="1"/>
</dbReference>
<gene>
    <name evidence="3" type="ORF">SCHCODRAFT_15872</name>
</gene>
<dbReference type="SMART" id="SM00028">
    <property type="entry name" value="TPR"/>
    <property type="match status" value="4"/>
</dbReference>
<dbReference type="OrthoDB" id="1914839at2759"/>
<dbReference type="Pfam" id="PF14559">
    <property type="entry name" value="TPR_19"/>
    <property type="match status" value="2"/>
</dbReference>
<evidence type="ECO:0000313" key="4">
    <source>
        <dbReference type="Proteomes" id="UP000007431"/>
    </source>
</evidence>
<dbReference type="Gene3D" id="1.25.40.10">
    <property type="entry name" value="Tetratricopeptide repeat domain"/>
    <property type="match status" value="1"/>
</dbReference>
<protein>
    <submittedName>
        <fullName evidence="3">Uncharacterized protein</fullName>
    </submittedName>
</protein>
<feature type="region of interest" description="Disordered" evidence="2">
    <location>
        <begin position="343"/>
        <end position="377"/>
    </location>
</feature>
<dbReference type="GO" id="GO:0051301">
    <property type="term" value="P:cell division"/>
    <property type="evidence" value="ECO:0007669"/>
    <property type="project" value="TreeGrafter"/>
</dbReference>
<dbReference type="GO" id="GO:0005680">
    <property type="term" value="C:anaphase-promoting complex"/>
    <property type="evidence" value="ECO:0007669"/>
    <property type="project" value="UniProtKB-ARBA"/>
</dbReference>
<dbReference type="InterPro" id="IPR011990">
    <property type="entry name" value="TPR-like_helical_dom_sf"/>
</dbReference>
<reference evidence="3 4" key="1">
    <citation type="journal article" date="2010" name="Nat. Biotechnol.">
        <title>Genome sequence of the model mushroom Schizophyllum commune.</title>
        <authorList>
            <person name="Ohm R.A."/>
            <person name="de Jong J.F."/>
            <person name="Lugones L.G."/>
            <person name="Aerts A."/>
            <person name="Kothe E."/>
            <person name="Stajich J.E."/>
            <person name="de Vries R.P."/>
            <person name="Record E."/>
            <person name="Levasseur A."/>
            <person name="Baker S.E."/>
            <person name="Bartholomew K.A."/>
            <person name="Coutinho P.M."/>
            <person name="Erdmann S."/>
            <person name="Fowler T.J."/>
            <person name="Gathman A.C."/>
            <person name="Lombard V."/>
            <person name="Henrissat B."/>
            <person name="Knabe N."/>
            <person name="Kuees U."/>
            <person name="Lilly W.W."/>
            <person name="Lindquist E."/>
            <person name="Lucas S."/>
            <person name="Magnuson J.K."/>
            <person name="Piumi F."/>
            <person name="Raudaskoski M."/>
            <person name="Salamov A."/>
            <person name="Schmutz J."/>
            <person name="Schwarze F.W.M.R."/>
            <person name="vanKuyk P.A."/>
            <person name="Horton J.S."/>
            <person name="Grigoriev I.V."/>
            <person name="Woesten H.A.B."/>
        </authorList>
    </citation>
    <scope>NUCLEOTIDE SEQUENCE [LARGE SCALE GENOMIC DNA]</scope>
    <source>
        <strain evidence="4">H4-8 / FGSC 9210</strain>
    </source>
</reference>
<dbReference type="VEuPathDB" id="FungiDB:SCHCODRAFT_02688628"/>
<dbReference type="PANTHER" id="PTHR12558:SF50">
    <property type="entry name" value="ASSEMBLY CHAPERONE OF RPL4-RELATED"/>
    <property type="match status" value="1"/>
</dbReference>
<keyword evidence="4" id="KW-1185">Reference proteome</keyword>
<organism evidence="4">
    <name type="scientific">Schizophyllum commune (strain H4-8 / FGSC 9210)</name>
    <name type="common">Split gill fungus</name>
    <dbReference type="NCBI Taxonomy" id="578458"/>
    <lineage>
        <taxon>Eukaryota</taxon>
        <taxon>Fungi</taxon>
        <taxon>Dikarya</taxon>
        <taxon>Basidiomycota</taxon>
        <taxon>Agaricomycotina</taxon>
        <taxon>Agaricomycetes</taxon>
        <taxon>Agaricomycetidae</taxon>
        <taxon>Agaricales</taxon>
        <taxon>Schizophyllaceae</taxon>
        <taxon>Schizophyllum</taxon>
    </lineage>
</organism>
<dbReference type="FunCoup" id="D8Q5E0">
    <property type="interactions" value="68"/>
</dbReference>